<dbReference type="SUPFAM" id="SSF46689">
    <property type="entry name" value="Homeodomain-like"/>
    <property type="match status" value="1"/>
</dbReference>
<protein>
    <submittedName>
        <fullName evidence="5">AraC-like DNA-binding protein</fullName>
    </submittedName>
</protein>
<evidence type="ECO:0000256" key="2">
    <source>
        <dbReference type="ARBA" id="ARBA00023125"/>
    </source>
</evidence>
<dbReference type="AlphaFoldDB" id="A0A4R1FB10"/>
<reference evidence="5 6" key="1">
    <citation type="submission" date="2019-03" db="EMBL/GenBank/DDBJ databases">
        <title>Genomic Encyclopedia of Type Strains, Phase IV (KMG-IV): sequencing the most valuable type-strain genomes for metagenomic binning, comparative biology and taxonomic classification.</title>
        <authorList>
            <person name="Goeker M."/>
        </authorList>
    </citation>
    <scope>NUCLEOTIDE SEQUENCE [LARGE SCALE GENOMIC DNA]</scope>
    <source>
        <strain evidence="5 6">DSM 44684</strain>
    </source>
</reference>
<dbReference type="SMART" id="SM00342">
    <property type="entry name" value="HTH_ARAC"/>
    <property type="match status" value="1"/>
</dbReference>
<evidence type="ECO:0000313" key="6">
    <source>
        <dbReference type="Proteomes" id="UP000294856"/>
    </source>
</evidence>
<dbReference type="Proteomes" id="UP000294856">
    <property type="component" value="Unassembled WGS sequence"/>
</dbReference>
<dbReference type="OrthoDB" id="9799345at2"/>
<dbReference type="GO" id="GO:0043565">
    <property type="term" value="F:sequence-specific DNA binding"/>
    <property type="evidence" value="ECO:0007669"/>
    <property type="project" value="InterPro"/>
</dbReference>
<sequence length="318" mass="34727">MDTGYATVDVDTSLVSAADRIDYWSVHSRMNQGDMRLGFASPQQFAGTMRVQRGAGFQLVDATADAVDYIRTRRQALCDEYGTALLIISHGADIVISHRDNEIGVPCGRLGLLDMGRPLSVSIPAGTRVWAVGVPGEYVPRDTFRDDTPRLLGAERGSTAAVLALSRTISDHSGSLSGHEFAEISARSMELLNLALHTSSRAEQSQSAALAHTARSYIAERSSDPRLTPDSVAVHLGCSRRKLEYSLRSIGASAPARLIADTRAERAYRRLTDTQENASISEIAYASGFDALSTFHRSFARRFGRSPTEVRRRQQRSP</sequence>
<keyword evidence="3" id="KW-0804">Transcription</keyword>
<dbReference type="InterPro" id="IPR035418">
    <property type="entry name" value="AraC-bd_2"/>
</dbReference>
<organism evidence="5 6">
    <name type="scientific">Nocardia alba</name>
    <dbReference type="NCBI Taxonomy" id="225051"/>
    <lineage>
        <taxon>Bacteria</taxon>
        <taxon>Bacillati</taxon>
        <taxon>Actinomycetota</taxon>
        <taxon>Actinomycetes</taxon>
        <taxon>Mycobacteriales</taxon>
        <taxon>Nocardiaceae</taxon>
        <taxon>Nocardia</taxon>
    </lineage>
</organism>
<dbReference type="Pfam" id="PF14525">
    <property type="entry name" value="AraC_binding_2"/>
    <property type="match status" value="1"/>
</dbReference>
<evidence type="ECO:0000256" key="3">
    <source>
        <dbReference type="ARBA" id="ARBA00023163"/>
    </source>
</evidence>
<keyword evidence="2 5" id="KW-0238">DNA-binding</keyword>
<dbReference type="PANTHER" id="PTHR46796:SF6">
    <property type="entry name" value="ARAC SUBFAMILY"/>
    <property type="match status" value="1"/>
</dbReference>
<name>A0A4R1FB10_9NOCA</name>
<evidence type="ECO:0000259" key="4">
    <source>
        <dbReference type="PROSITE" id="PS01124"/>
    </source>
</evidence>
<keyword evidence="6" id="KW-1185">Reference proteome</keyword>
<comment type="caution">
    <text evidence="5">The sequence shown here is derived from an EMBL/GenBank/DDBJ whole genome shotgun (WGS) entry which is preliminary data.</text>
</comment>
<accession>A0A4R1FB10</accession>
<evidence type="ECO:0000256" key="1">
    <source>
        <dbReference type="ARBA" id="ARBA00023015"/>
    </source>
</evidence>
<dbReference type="InterPro" id="IPR050204">
    <property type="entry name" value="AraC_XylS_family_regulators"/>
</dbReference>
<dbReference type="GO" id="GO:0003700">
    <property type="term" value="F:DNA-binding transcription factor activity"/>
    <property type="evidence" value="ECO:0007669"/>
    <property type="project" value="InterPro"/>
</dbReference>
<dbReference type="STRING" id="1210063.GCA_001612665_05723"/>
<evidence type="ECO:0000313" key="5">
    <source>
        <dbReference type="EMBL" id="TCJ90002.1"/>
    </source>
</evidence>
<dbReference type="Pfam" id="PF12833">
    <property type="entry name" value="HTH_18"/>
    <property type="match status" value="1"/>
</dbReference>
<feature type="domain" description="HTH araC/xylS-type" evidence="4">
    <location>
        <begin position="212"/>
        <end position="313"/>
    </location>
</feature>
<dbReference type="PANTHER" id="PTHR46796">
    <property type="entry name" value="HTH-TYPE TRANSCRIPTIONAL ACTIVATOR RHAS-RELATED"/>
    <property type="match status" value="1"/>
</dbReference>
<dbReference type="Gene3D" id="1.10.10.60">
    <property type="entry name" value="Homeodomain-like"/>
    <property type="match status" value="1"/>
</dbReference>
<keyword evidence="1" id="KW-0805">Transcription regulation</keyword>
<proteinExistence type="predicted"/>
<dbReference type="EMBL" id="SMFR01000008">
    <property type="protein sequence ID" value="TCJ90002.1"/>
    <property type="molecule type" value="Genomic_DNA"/>
</dbReference>
<gene>
    <name evidence="5" type="ORF">DFR71_6295</name>
</gene>
<dbReference type="PROSITE" id="PS01124">
    <property type="entry name" value="HTH_ARAC_FAMILY_2"/>
    <property type="match status" value="1"/>
</dbReference>
<dbReference type="InterPro" id="IPR009057">
    <property type="entry name" value="Homeodomain-like_sf"/>
</dbReference>
<dbReference type="InterPro" id="IPR018060">
    <property type="entry name" value="HTH_AraC"/>
</dbReference>